<accession>A0ABY3YJ40</accession>
<feature type="chain" id="PRO_5046486055" description="Calcium-binding protein" evidence="2">
    <location>
        <begin position="22"/>
        <end position="314"/>
    </location>
</feature>
<feature type="compositionally biased region" description="Acidic residues" evidence="1">
    <location>
        <begin position="132"/>
        <end position="146"/>
    </location>
</feature>
<feature type="region of interest" description="Disordered" evidence="1">
    <location>
        <begin position="129"/>
        <end position="174"/>
    </location>
</feature>
<evidence type="ECO:0000313" key="3">
    <source>
        <dbReference type="EMBL" id="UNY97521.1"/>
    </source>
</evidence>
<keyword evidence="4" id="KW-1185">Reference proteome</keyword>
<evidence type="ECO:0000313" key="4">
    <source>
        <dbReference type="Proteomes" id="UP000829476"/>
    </source>
</evidence>
<sequence>MTYSSSKTKLIFLLISGLYLAACSDGDFITEDMNFEDATVQLCNNYVFYQLANSSKEALIVEISSNEDILSNTEKVQEFDINNSTNRVVYRVFNSSVTGSSYFCNDIPPTEPTVVDEWTAPSGTIQIKNTLEEDDEDGISAEDEGFDASNPELSTDTDGDGIPDYKDIDDDGDNVPTKIEAVMDGDNYRDTDGDGIPDYLDPDDDGDGVLTKNEDLNDDGNPGNDVVIIEGVEVARYLTTTSTEEIQPTKRITHNWRRRYTNQINLVNGFKLENQNQEIKFDVDNYLYGTFGGTWELIEESDATEENPTDTTGN</sequence>
<dbReference type="Gene3D" id="4.10.1080.10">
    <property type="entry name" value="TSP type-3 repeat"/>
    <property type="match status" value="1"/>
</dbReference>
<reference evidence="3 4" key="1">
    <citation type="journal article" date="2018" name="Int. J. Syst. Evol. Microbiol.">
        <title>Zhouia spongiae sp. nov., isolated from a marine sponge.</title>
        <authorList>
            <person name="Zhuang L."/>
            <person name="Lin B."/>
            <person name="Qin F."/>
            <person name="Luo L."/>
        </authorList>
    </citation>
    <scope>NUCLEOTIDE SEQUENCE [LARGE SCALE GENOMIC DNA]</scope>
    <source>
        <strain evidence="3 4">HN-Y44</strain>
    </source>
</reference>
<organism evidence="3 4">
    <name type="scientific">Zhouia spongiae</name>
    <dbReference type="NCBI Taxonomy" id="2202721"/>
    <lineage>
        <taxon>Bacteria</taxon>
        <taxon>Pseudomonadati</taxon>
        <taxon>Bacteroidota</taxon>
        <taxon>Flavobacteriia</taxon>
        <taxon>Flavobacteriales</taxon>
        <taxon>Flavobacteriaceae</taxon>
        <taxon>Zhouia</taxon>
    </lineage>
</organism>
<feature type="signal peptide" evidence="2">
    <location>
        <begin position="1"/>
        <end position="21"/>
    </location>
</feature>
<dbReference type="InterPro" id="IPR028974">
    <property type="entry name" value="TSP_type-3_rpt"/>
</dbReference>
<dbReference type="SUPFAM" id="SSF103647">
    <property type="entry name" value="TSP type-3 repeat"/>
    <property type="match status" value="1"/>
</dbReference>
<evidence type="ECO:0000256" key="1">
    <source>
        <dbReference type="SAM" id="MobiDB-lite"/>
    </source>
</evidence>
<evidence type="ECO:0000256" key="2">
    <source>
        <dbReference type="SAM" id="SignalP"/>
    </source>
</evidence>
<evidence type="ECO:0008006" key="5">
    <source>
        <dbReference type="Google" id="ProtNLM"/>
    </source>
</evidence>
<name>A0ABY3YJ40_9FLAO</name>
<dbReference type="Proteomes" id="UP000829476">
    <property type="component" value="Chromosome"/>
</dbReference>
<protein>
    <recommendedName>
        <fullName evidence="5">Calcium-binding protein</fullName>
    </recommendedName>
</protein>
<gene>
    <name evidence="3" type="ORF">MQE36_10535</name>
</gene>
<dbReference type="EMBL" id="CP094326">
    <property type="protein sequence ID" value="UNY97521.1"/>
    <property type="molecule type" value="Genomic_DNA"/>
</dbReference>
<proteinExistence type="predicted"/>
<keyword evidence="2" id="KW-0732">Signal</keyword>
<feature type="compositionally biased region" description="Acidic residues" evidence="1">
    <location>
        <begin position="155"/>
        <end position="173"/>
    </location>
</feature>
<dbReference type="RefSeq" id="WP_242935933.1">
    <property type="nucleotide sequence ID" value="NZ_CP094326.1"/>
</dbReference>